<dbReference type="EMBL" id="BRZA01000001">
    <property type="protein sequence ID" value="GLC88044.1"/>
    <property type="molecule type" value="Genomic_DNA"/>
</dbReference>
<evidence type="ECO:0000313" key="1">
    <source>
        <dbReference type="EMBL" id="GLC88044.1"/>
    </source>
</evidence>
<name>A0ABQ5NI56_9BACI</name>
<reference evidence="1" key="1">
    <citation type="submission" date="2022-08" db="EMBL/GenBank/DDBJ databases">
        <title>Draft genome sequence of Lysinibacillus sp. strain KH24.</title>
        <authorList>
            <person name="Kanbe H."/>
            <person name="Itoh H."/>
        </authorList>
    </citation>
    <scope>NUCLEOTIDE SEQUENCE</scope>
    <source>
        <strain evidence="1">KH24</strain>
    </source>
</reference>
<keyword evidence="2" id="KW-1185">Reference proteome</keyword>
<gene>
    <name evidence="1" type="ORF">LYSBPC_11710</name>
</gene>
<evidence type="ECO:0000313" key="2">
    <source>
        <dbReference type="Proteomes" id="UP001065593"/>
    </source>
</evidence>
<sequence>MRMPALPTRKSPPKEAPNSWWRAVKTYLFKDKFYRLPPRK</sequence>
<accession>A0ABQ5NI56</accession>
<proteinExistence type="predicted"/>
<dbReference type="Proteomes" id="UP001065593">
    <property type="component" value="Unassembled WGS sequence"/>
</dbReference>
<comment type="caution">
    <text evidence="1">The sequence shown here is derived from an EMBL/GenBank/DDBJ whole genome shotgun (WGS) entry which is preliminary data.</text>
</comment>
<dbReference type="RefSeq" id="WP_264987757.1">
    <property type="nucleotide sequence ID" value="NZ_BRZA01000001.1"/>
</dbReference>
<organism evidence="1 2">
    <name type="scientific">Lysinibacillus piscis</name>
    <dbReference type="NCBI Taxonomy" id="2518931"/>
    <lineage>
        <taxon>Bacteria</taxon>
        <taxon>Bacillati</taxon>
        <taxon>Bacillota</taxon>
        <taxon>Bacilli</taxon>
        <taxon>Bacillales</taxon>
        <taxon>Bacillaceae</taxon>
        <taxon>Lysinibacillus</taxon>
    </lineage>
</organism>
<protein>
    <submittedName>
        <fullName evidence="1">Uncharacterized protein</fullName>
    </submittedName>
</protein>